<feature type="transmembrane region" description="Helical" evidence="1">
    <location>
        <begin position="55"/>
        <end position="72"/>
    </location>
</feature>
<evidence type="ECO:0000259" key="2">
    <source>
        <dbReference type="Pfam" id="PF07885"/>
    </source>
</evidence>
<feature type="transmembrane region" description="Helical" evidence="1">
    <location>
        <begin position="207"/>
        <end position="231"/>
    </location>
</feature>
<dbReference type="Pfam" id="PF07885">
    <property type="entry name" value="Ion_trans_2"/>
    <property type="match status" value="1"/>
</dbReference>
<evidence type="ECO:0000313" key="4">
    <source>
        <dbReference type="Proteomes" id="UP000002601"/>
    </source>
</evidence>
<keyword evidence="1" id="KW-0472">Membrane</keyword>
<reference evidence="3 4" key="1">
    <citation type="submission" date="2009-06" db="EMBL/GenBank/DDBJ databases">
        <title>Complete sequence of Desulfovibrio salexigens DSM 2638.</title>
        <authorList>
            <consortium name="US DOE Joint Genome Institute"/>
            <person name="Lucas S."/>
            <person name="Copeland A."/>
            <person name="Lapidus A."/>
            <person name="Glavina del Rio T."/>
            <person name="Tice H."/>
            <person name="Bruce D."/>
            <person name="Goodwin L."/>
            <person name="Pitluck S."/>
            <person name="Munk A.C."/>
            <person name="Brettin T."/>
            <person name="Detter J.C."/>
            <person name="Han C."/>
            <person name="Tapia R."/>
            <person name="Larimer F."/>
            <person name="Land M."/>
            <person name="Hauser L."/>
            <person name="Kyrpides N."/>
            <person name="Anderson I."/>
            <person name="Wall J.D."/>
            <person name="Arkin A.P."/>
            <person name="Dehal P."/>
            <person name="Chivian D."/>
            <person name="Giles B."/>
            <person name="Hazen T.C."/>
        </authorList>
    </citation>
    <scope>NUCLEOTIDE SEQUENCE [LARGE SCALE GENOMIC DNA]</scope>
    <source>
        <strain evidence="4">ATCC 14822 / DSM 2638 / NCIMB 8403 / VKM B-1763</strain>
    </source>
</reference>
<evidence type="ECO:0000313" key="3">
    <source>
        <dbReference type="EMBL" id="ACS78912.1"/>
    </source>
</evidence>
<dbReference type="Proteomes" id="UP000002601">
    <property type="component" value="Chromosome"/>
</dbReference>
<dbReference type="KEGG" id="dsa:Desal_0846"/>
<evidence type="ECO:0000256" key="1">
    <source>
        <dbReference type="SAM" id="Phobius"/>
    </source>
</evidence>
<dbReference type="STRING" id="526222.Desal_0846"/>
<name>C6BZ88_MARSD</name>
<feature type="domain" description="Potassium channel" evidence="2">
    <location>
        <begin position="182"/>
        <end position="226"/>
    </location>
</feature>
<protein>
    <submittedName>
        <fullName evidence="3">Ion transport 2 domain protein</fullName>
    </submittedName>
</protein>
<dbReference type="RefSeq" id="WP_015850731.1">
    <property type="nucleotide sequence ID" value="NC_012881.1"/>
</dbReference>
<accession>C6BZ88</accession>
<dbReference type="EMBL" id="CP001649">
    <property type="protein sequence ID" value="ACS78912.1"/>
    <property type="molecule type" value="Genomic_DNA"/>
</dbReference>
<feature type="transmembrane region" description="Helical" evidence="1">
    <location>
        <begin position="101"/>
        <end position="122"/>
    </location>
</feature>
<dbReference type="eggNOG" id="ENOG5032Y28">
    <property type="taxonomic scope" value="Bacteria"/>
</dbReference>
<feature type="transmembrane region" description="Helical" evidence="1">
    <location>
        <begin position="77"/>
        <end position="95"/>
    </location>
</feature>
<dbReference type="OrthoDB" id="9799090at2"/>
<dbReference type="Gene3D" id="1.10.287.70">
    <property type="match status" value="1"/>
</dbReference>
<dbReference type="SUPFAM" id="SSF81324">
    <property type="entry name" value="Voltage-gated potassium channels"/>
    <property type="match status" value="1"/>
</dbReference>
<keyword evidence="4" id="KW-1185">Reference proteome</keyword>
<dbReference type="AlphaFoldDB" id="C6BZ88"/>
<keyword evidence="1" id="KW-1133">Transmembrane helix</keyword>
<feature type="transmembrane region" description="Helical" evidence="1">
    <location>
        <begin position="134"/>
        <end position="155"/>
    </location>
</feature>
<keyword evidence="1" id="KW-0812">Transmembrane</keyword>
<gene>
    <name evidence="3" type="ordered locus">Desal_0846</name>
</gene>
<organism evidence="3 4">
    <name type="scientific">Maridesulfovibrio salexigens (strain ATCC 14822 / DSM 2638 / NCIMB 8403 / VKM B-1763)</name>
    <name type="common">Desulfovibrio salexigens</name>
    <dbReference type="NCBI Taxonomy" id="526222"/>
    <lineage>
        <taxon>Bacteria</taxon>
        <taxon>Pseudomonadati</taxon>
        <taxon>Thermodesulfobacteriota</taxon>
        <taxon>Desulfovibrionia</taxon>
        <taxon>Desulfovibrionales</taxon>
        <taxon>Desulfovibrionaceae</taxon>
        <taxon>Maridesulfovibrio</taxon>
    </lineage>
</organism>
<feature type="transmembrane region" description="Helical" evidence="1">
    <location>
        <begin position="28"/>
        <end position="49"/>
    </location>
</feature>
<dbReference type="InterPro" id="IPR013099">
    <property type="entry name" value="K_chnl_dom"/>
</dbReference>
<dbReference type="HOGENOM" id="CLU_089632_2_0_7"/>
<feature type="transmembrane region" description="Helical" evidence="1">
    <location>
        <begin position="175"/>
        <end position="195"/>
    </location>
</feature>
<proteinExistence type="predicted"/>
<sequence>MPVSNNDYQYSPFLFKLYHFFKNSPSKFTVLLGFLVGQIFISPIAGHSLFLQQVLYFYTYLVLISAVSAIVVKKKQLYFYFGLYGISLVSSILFFKTRSMLWLAGSEAADMLMLMIAIWGIQNFMWRQKRVTRDLISGAICIYMLAGLAWADAYSLCEIFRNGSFSGIDLGDNVFAIRGALTYFSYVTMLTVGYGDILPVSYMARSLSILQGLFGQMYLAVFIAGILGAFLSQKNLGSSGEAQQGPDEIDQS</sequence>